<evidence type="ECO:0000313" key="2">
    <source>
        <dbReference type="Proteomes" id="UP000198706"/>
    </source>
</evidence>
<dbReference type="AlphaFoldDB" id="A0A1G8Z4G9"/>
<dbReference type="STRING" id="137658.SAMN05216186_104197"/>
<accession>A0A1G8Z4G9</accession>
<evidence type="ECO:0000313" key="1">
    <source>
        <dbReference type="EMBL" id="SDK10001.1"/>
    </source>
</evidence>
<protein>
    <recommendedName>
        <fullName evidence="3">DNA binding domain-containing protein, excisionase family</fullName>
    </recommendedName>
</protein>
<evidence type="ECO:0008006" key="3">
    <source>
        <dbReference type="Google" id="ProtNLM"/>
    </source>
</evidence>
<dbReference type="EMBL" id="FNFD01000004">
    <property type="protein sequence ID" value="SDK10001.1"/>
    <property type="molecule type" value="Genomic_DNA"/>
</dbReference>
<organism evidence="1 2">
    <name type="scientific">Pseudomonas indica</name>
    <dbReference type="NCBI Taxonomy" id="137658"/>
    <lineage>
        <taxon>Bacteria</taxon>
        <taxon>Pseudomonadati</taxon>
        <taxon>Pseudomonadota</taxon>
        <taxon>Gammaproteobacteria</taxon>
        <taxon>Pseudomonadales</taxon>
        <taxon>Pseudomonadaceae</taxon>
        <taxon>Pseudomonas</taxon>
    </lineage>
</organism>
<dbReference type="Proteomes" id="UP000198706">
    <property type="component" value="Unassembled WGS sequence"/>
</dbReference>
<name>A0A1G8Z4G9_9PSED</name>
<proteinExistence type="predicted"/>
<dbReference type="OrthoDB" id="7013246at2"/>
<dbReference type="RefSeq" id="WP_084334114.1">
    <property type="nucleotide sequence ID" value="NZ_FNFD01000004.1"/>
</dbReference>
<sequence>MKLEELSPAQFVEYPRYISVTRFAELIGLGEQQEIVATWIESGKLPVRRFGKQILVDLEELERRIQQP</sequence>
<reference evidence="1 2" key="1">
    <citation type="submission" date="2016-10" db="EMBL/GenBank/DDBJ databases">
        <authorList>
            <person name="de Groot N.N."/>
        </authorList>
    </citation>
    <scope>NUCLEOTIDE SEQUENCE [LARGE SCALE GENOMIC DNA]</scope>
    <source>
        <strain evidence="1 2">JCM 21544</strain>
    </source>
</reference>
<gene>
    <name evidence="1" type="ORF">SAMN05216186_104197</name>
</gene>
<keyword evidence="2" id="KW-1185">Reference proteome</keyword>